<dbReference type="InterPro" id="IPR038338">
    <property type="entry name" value="PriC_sf"/>
</dbReference>
<dbReference type="Pfam" id="PF07445">
    <property type="entry name" value="PriC"/>
    <property type="match status" value="1"/>
</dbReference>
<dbReference type="EMBL" id="CACRTZ010000004">
    <property type="protein sequence ID" value="VYT83065.1"/>
    <property type="molecule type" value="Genomic_DNA"/>
</dbReference>
<proteinExistence type="predicted"/>
<name>A0A6N2ZU71_9ENTR</name>
<dbReference type="OrthoDB" id="6402824at2"/>
<dbReference type="InterPro" id="IPR010890">
    <property type="entry name" value="PriC"/>
</dbReference>
<dbReference type="Gene3D" id="1.20.1270.340">
    <property type="match status" value="1"/>
</dbReference>
<accession>A0A6N2ZU71</accession>
<dbReference type="RefSeq" id="WP_044184776.1">
    <property type="nucleotide sequence ID" value="NZ_CABKSF010000005.1"/>
</dbReference>
<dbReference type="AlphaFoldDB" id="A0A6N2ZU71"/>
<protein>
    <submittedName>
        <fullName evidence="1">Primosomal replication protein N</fullName>
    </submittedName>
</protein>
<evidence type="ECO:0000313" key="1">
    <source>
        <dbReference type="EMBL" id="VYT83065.1"/>
    </source>
</evidence>
<sequence length="175" mass="20157">MKSALLLETLAQKIDALAAQVLPHGRHATISPRFDRQLFRTRSTQMQAYLEEARSNLNALRDAAAAGQSPQVAWLAEKLIDQISALSREAATWRLRAWDSPAPAVAKWQRKRLEHQEFEKRLAAMRQEREARLTRVETFAQQQQLHKEITALDGRLRRCREALDNIEQVLARLTR</sequence>
<organism evidence="1">
    <name type="scientific">Phytobacter massiliensis</name>
    <dbReference type="NCBI Taxonomy" id="1485952"/>
    <lineage>
        <taxon>Bacteria</taxon>
        <taxon>Pseudomonadati</taxon>
        <taxon>Pseudomonadota</taxon>
        <taxon>Gammaproteobacteria</taxon>
        <taxon>Enterobacterales</taxon>
        <taxon>Enterobacteriaceae</taxon>
        <taxon>Phytobacter</taxon>
    </lineage>
</organism>
<gene>
    <name evidence="1" type="primary">priC</name>
    <name evidence="1" type="ORF">EMLFYP7_00718</name>
</gene>
<reference evidence="1" key="1">
    <citation type="submission" date="2019-11" db="EMBL/GenBank/DDBJ databases">
        <authorList>
            <person name="Feng L."/>
        </authorList>
    </citation>
    <scope>NUCLEOTIDE SEQUENCE</scope>
    <source>
        <strain evidence="1">EMassiliensisLFYP7</strain>
    </source>
</reference>